<dbReference type="GO" id="GO:0016787">
    <property type="term" value="F:hydrolase activity"/>
    <property type="evidence" value="ECO:0007669"/>
    <property type="project" value="UniProtKB-KW"/>
</dbReference>
<dbReference type="InterPro" id="IPR023365">
    <property type="entry name" value="Sortase_dom-sf"/>
</dbReference>
<dbReference type="EMBL" id="UOFX01000010">
    <property type="protein sequence ID" value="VAX05870.1"/>
    <property type="molecule type" value="Genomic_DNA"/>
</dbReference>
<evidence type="ECO:0000313" key="2">
    <source>
        <dbReference type="EMBL" id="VAX05870.1"/>
    </source>
</evidence>
<sequence length="186" mass="20647">MKAWGLGVLFLLGVWQLGEGTWIYSKALLAQHLLLQAWDRTKQGESQVRPWGWADTWPLARMQVKRLGVDQIILAGANGRTLAFAPGHVSGTSSPGHAGNSVITGHRDTHFRFLQELEKGDQIELGLPDGRVARYAVLRMRVHHQSESWLMGDQPGQQLTLITCYPFDTPIPGGPLRYVVTAQAML</sequence>
<keyword evidence="1" id="KW-0378">Hydrolase</keyword>
<dbReference type="Pfam" id="PF04203">
    <property type="entry name" value="Sortase"/>
    <property type="match status" value="1"/>
</dbReference>
<evidence type="ECO:0000256" key="1">
    <source>
        <dbReference type="ARBA" id="ARBA00022801"/>
    </source>
</evidence>
<dbReference type="AlphaFoldDB" id="A0A3B1B6I0"/>
<gene>
    <name evidence="2" type="ORF">MNBD_GAMMA26-605</name>
</gene>
<protein>
    <submittedName>
        <fullName evidence="2">LPXTG-site transpeptidase family protein</fullName>
    </submittedName>
</protein>
<dbReference type="NCBIfam" id="TIGR01076">
    <property type="entry name" value="sortase_fam"/>
    <property type="match status" value="1"/>
</dbReference>
<dbReference type="InterPro" id="IPR005754">
    <property type="entry name" value="Sortase"/>
</dbReference>
<proteinExistence type="predicted"/>
<organism evidence="2">
    <name type="scientific">hydrothermal vent metagenome</name>
    <dbReference type="NCBI Taxonomy" id="652676"/>
    <lineage>
        <taxon>unclassified sequences</taxon>
        <taxon>metagenomes</taxon>
        <taxon>ecological metagenomes</taxon>
    </lineage>
</organism>
<reference evidence="2" key="1">
    <citation type="submission" date="2018-06" db="EMBL/GenBank/DDBJ databases">
        <authorList>
            <person name="Zhirakovskaya E."/>
        </authorList>
    </citation>
    <scope>NUCLEOTIDE SEQUENCE</scope>
</reference>
<dbReference type="CDD" id="cd05828">
    <property type="entry name" value="Sortase_D_1"/>
    <property type="match status" value="1"/>
</dbReference>
<dbReference type="SUPFAM" id="SSF63817">
    <property type="entry name" value="Sortase"/>
    <property type="match status" value="1"/>
</dbReference>
<accession>A0A3B1B6I0</accession>
<dbReference type="InterPro" id="IPR041999">
    <property type="entry name" value="Sortase_D_1"/>
</dbReference>
<dbReference type="NCBIfam" id="TIGR03784">
    <property type="entry name" value="marine_sortase"/>
    <property type="match status" value="1"/>
</dbReference>
<dbReference type="InterPro" id="IPR022445">
    <property type="entry name" value="Sortase_proteobact_type"/>
</dbReference>
<dbReference type="Gene3D" id="2.40.260.10">
    <property type="entry name" value="Sortase"/>
    <property type="match status" value="1"/>
</dbReference>
<name>A0A3B1B6I0_9ZZZZ</name>